<evidence type="ECO:0000313" key="3">
    <source>
        <dbReference type="Proteomes" id="UP000280307"/>
    </source>
</evidence>
<gene>
    <name evidence="2" type="ORF">EI684_22550</name>
</gene>
<evidence type="ECO:0000313" key="2">
    <source>
        <dbReference type="EMBL" id="RRR65645.1"/>
    </source>
</evidence>
<name>A0A426TQP7_9CHLR</name>
<accession>A0A426TQP7</accession>
<keyword evidence="1" id="KW-0812">Transmembrane</keyword>
<feature type="transmembrane region" description="Helical" evidence="1">
    <location>
        <begin position="25"/>
        <end position="43"/>
    </location>
</feature>
<proteinExistence type="predicted"/>
<keyword evidence="1" id="KW-1133">Transmembrane helix</keyword>
<evidence type="ECO:0000256" key="1">
    <source>
        <dbReference type="SAM" id="Phobius"/>
    </source>
</evidence>
<keyword evidence="1" id="KW-0472">Membrane</keyword>
<sequence length="112" mass="11663">MTTPESTPSTGLTSDSIAKSGEGLIRLWVAVFTLPFSVASVVVNTATNVVKRATATLDGQPLAPSNNEFVKATGDLVGATGKLYASLLNAAISGIENVSRRLDEVASDQKRK</sequence>
<reference evidence="2 3" key="1">
    <citation type="submission" date="2018-12" db="EMBL/GenBank/DDBJ databases">
        <title>Genome Sequence of Candidatus Viridilinea halotolerans isolated from saline sulfide-rich spring.</title>
        <authorList>
            <person name="Grouzdev D.S."/>
            <person name="Burganskaya E.I."/>
            <person name="Krutkina M.S."/>
            <person name="Sukhacheva M.V."/>
            <person name="Gorlenko V.M."/>
        </authorList>
    </citation>
    <scope>NUCLEOTIDE SEQUENCE [LARGE SCALE GENOMIC DNA]</scope>
    <source>
        <strain evidence="2">Chok-6</strain>
    </source>
</reference>
<dbReference type="AlphaFoldDB" id="A0A426TQP7"/>
<dbReference type="Proteomes" id="UP000280307">
    <property type="component" value="Unassembled WGS sequence"/>
</dbReference>
<comment type="caution">
    <text evidence="2">The sequence shown here is derived from an EMBL/GenBank/DDBJ whole genome shotgun (WGS) entry which is preliminary data.</text>
</comment>
<organism evidence="2 3">
    <name type="scientific">Candidatus Viridilinea halotolerans</name>
    <dbReference type="NCBI Taxonomy" id="2491704"/>
    <lineage>
        <taxon>Bacteria</taxon>
        <taxon>Bacillati</taxon>
        <taxon>Chloroflexota</taxon>
        <taxon>Chloroflexia</taxon>
        <taxon>Chloroflexales</taxon>
        <taxon>Chloroflexineae</taxon>
        <taxon>Oscillochloridaceae</taxon>
        <taxon>Candidatus Viridilinea</taxon>
    </lineage>
</organism>
<protein>
    <submittedName>
        <fullName evidence="2">Uncharacterized protein</fullName>
    </submittedName>
</protein>
<dbReference type="EMBL" id="RSAS01000927">
    <property type="protein sequence ID" value="RRR65645.1"/>
    <property type="molecule type" value="Genomic_DNA"/>
</dbReference>